<evidence type="ECO:0000256" key="1">
    <source>
        <dbReference type="SAM" id="MobiDB-lite"/>
    </source>
</evidence>
<sequence>MVSQTTSYRSDNVRQEELKRDIDGKIKRKPGRSEENRSAHDRMPLDGILQRHEKEKKKNPKYKKPYTLCSSLSCEHVCSNTELHFLFHTALVRIDLQHVRALRCVCVAPTGRPYSNEIMKINSYQNHEMISPDGHNDESEPRLCIEWPSPESLETPCASCDIIQTSRVIGQRSPECCRVLVNAIFTVRWIQIRHKIGNTGETQVQVLMQNSTSRLQIKEFLKVAWCVRRTNRTYDSSYLRLVSVMRVHIILNPRRCSSRNFTPRDTTALFDWKKKKTDKEVYHDNAVVHLMIPT</sequence>
<comment type="caution">
    <text evidence="2">The sequence shown here is derived from an EMBL/GenBank/DDBJ whole genome shotgun (WGS) entry which is preliminary data.</text>
</comment>
<organism evidence="2 3">
    <name type="scientific">Scophthalmus maximus</name>
    <name type="common">Turbot</name>
    <name type="synonym">Psetta maxima</name>
    <dbReference type="NCBI Taxonomy" id="52904"/>
    <lineage>
        <taxon>Eukaryota</taxon>
        <taxon>Metazoa</taxon>
        <taxon>Chordata</taxon>
        <taxon>Craniata</taxon>
        <taxon>Vertebrata</taxon>
        <taxon>Euteleostomi</taxon>
        <taxon>Actinopterygii</taxon>
        <taxon>Neopterygii</taxon>
        <taxon>Teleostei</taxon>
        <taxon>Neoteleostei</taxon>
        <taxon>Acanthomorphata</taxon>
        <taxon>Carangaria</taxon>
        <taxon>Pleuronectiformes</taxon>
        <taxon>Pleuronectoidei</taxon>
        <taxon>Scophthalmidae</taxon>
        <taxon>Scophthalmus</taxon>
    </lineage>
</organism>
<feature type="compositionally biased region" description="Basic and acidic residues" evidence="1">
    <location>
        <begin position="11"/>
        <end position="53"/>
    </location>
</feature>
<dbReference type="Proteomes" id="UP000438429">
    <property type="component" value="Unassembled WGS sequence"/>
</dbReference>
<feature type="compositionally biased region" description="Polar residues" evidence="1">
    <location>
        <begin position="1"/>
        <end position="10"/>
    </location>
</feature>
<dbReference type="AlphaFoldDB" id="A0A6A4TAP3"/>
<reference evidence="2 3" key="1">
    <citation type="submission" date="2019-06" db="EMBL/GenBank/DDBJ databases">
        <title>Draft genomes of female and male turbot (Scophthalmus maximus).</title>
        <authorList>
            <person name="Xu H."/>
            <person name="Xu X.-W."/>
            <person name="Shao C."/>
            <person name="Chen S."/>
        </authorList>
    </citation>
    <scope>NUCLEOTIDE SEQUENCE [LARGE SCALE GENOMIC DNA]</scope>
    <source>
        <strain evidence="2">Ysfricsl-2016a</strain>
        <tissue evidence="2">Blood</tissue>
    </source>
</reference>
<evidence type="ECO:0000313" key="3">
    <source>
        <dbReference type="Proteomes" id="UP000438429"/>
    </source>
</evidence>
<name>A0A6A4TAP3_SCOMX</name>
<protein>
    <submittedName>
        <fullName evidence="2">Uncharacterized protein</fullName>
    </submittedName>
</protein>
<accession>A0A6A4TAP3</accession>
<feature type="region of interest" description="Disordered" evidence="1">
    <location>
        <begin position="1"/>
        <end position="60"/>
    </location>
</feature>
<proteinExistence type="predicted"/>
<evidence type="ECO:0000313" key="2">
    <source>
        <dbReference type="EMBL" id="KAF0040224.1"/>
    </source>
</evidence>
<dbReference type="EMBL" id="VEVO01000007">
    <property type="protein sequence ID" value="KAF0040224.1"/>
    <property type="molecule type" value="Genomic_DNA"/>
</dbReference>
<gene>
    <name evidence="2" type="ORF">F2P81_008459</name>
</gene>